<accession>A0A1L9S187</accession>
<dbReference type="GeneID" id="63754577"/>
<dbReference type="Proteomes" id="UP000184383">
    <property type="component" value="Unassembled WGS sequence"/>
</dbReference>
<sequence>MIFLTKGDFPSAGRLLSSRDDLDIPSTFSSPEEQNNPTSNQYRYLVVGIIPAIFIDEDLPVEKSSSHQMLGINALHSTIVSSDDELCHGYPRPEFIETKISALIRPFLGPATLIPLAKNWATGKRQNNADGEDIVIDDNHEEGEMKIINVGHCHRHGRDAVSIRILVKSQTNTSNRSKRAKRLSDLSRTCSHSLAHRFASMIDAVR</sequence>
<keyword evidence="2" id="KW-1185">Reference proteome</keyword>
<gene>
    <name evidence="1" type="ORF">ASPWEDRAFT_64268</name>
</gene>
<name>A0A1L9S187_ASPWE</name>
<proteinExistence type="predicted"/>
<evidence type="ECO:0000313" key="1">
    <source>
        <dbReference type="EMBL" id="OJJ40939.1"/>
    </source>
</evidence>
<reference evidence="2" key="1">
    <citation type="journal article" date="2017" name="Genome Biol.">
        <title>Comparative genomics reveals high biological diversity and specific adaptations in the industrially and medically important fungal genus Aspergillus.</title>
        <authorList>
            <person name="de Vries R.P."/>
            <person name="Riley R."/>
            <person name="Wiebenga A."/>
            <person name="Aguilar-Osorio G."/>
            <person name="Amillis S."/>
            <person name="Uchima C.A."/>
            <person name="Anderluh G."/>
            <person name="Asadollahi M."/>
            <person name="Askin M."/>
            <person name="Barry K."/>
            <person name="Battaglia E."/>
            <person name="Bayram O."/>
            <person name="Benocci T."/>
            <person name="Braus-Stromeyer S.A."/>
            <person name="Caldana C."/>
            <person name="Canovas D."/>
            <person name="Cerqueira G.C."/>
            <person name="Chen F."/>
            <person name="Chen W."/>
            <person name="Choi C."/>
            <person name="Clum A."/>
            <person name="Dos Santos R.A."/>
            <person name="Damasio A.R."/>
            <person name="Diallinas G."/>
            <person name="Emri T."/>
            <person name="Fekete E."/>
            <person name="Flipphi M."/>
            <person name="Freyberg S."/>
            <person name="Gallo A."/>
            <person name="Gournas C."/>
            <person name="Habgood R."/>
            <person name="Hainaut M."/>
            <person name="Harispe M.L."/>
            <person name="Henrissat B."/>
            <person name="Hilden K.S."/>
            <person name="Hope R."/>
            <person name="Hossain A."/>
            <person name="Karabika E."/>
            <person name="Karaffa L."/>
            <person name="Karanyi Z."/>
            <person name="Krasevec N."/>
            <person name="Kuo A."/>
            <person name="Kusch H."/>
            <person name="LaButti K."/>
            <person name="Lagendijk E.L."/>
            <person name="Lapidus A."/>
            <person name="Levasseur A."/>
            <person name="Lindquist E."/>
            <person name="Lipzen A."/>
            <person name="Logrieco A.F."/>
            <person name="MacCabe A."/>
            <person name="Maekelae M.R."/>
            <person name="Malavazi I."/>
            <person name="Melin P."/>
            <person name="Meyer V."/>
            <person name="Mielnichuk N."/>
            <person name="Miskei M."/>
            <person name="Molnar A.P."/>
            <person name="Mule G."/>
            <person name="Ngan C.Y."/>
            <person name="Orejas M."/>
            <person name="Orosz E."/>
            <person name="Ouedraogo J.P."/>
            <person name="Overkamp K.M."/>
            <person name="Park H.-S."/>
            <person name="Perrone G."/>
            <person name="Piumi F."/>
            <person name="Punt P.J."/>
            <person name="Ram A.F."/>
            <person name="Ramon A."/>
            <person name="Rauscher S."/>
            <person name="Record E."/>
            <person name="Riano-Pachon D.M."/>
            <person name="Robert V."/>
            <person name="Roehrig J."/>
            <person name="Ruller R."/>
            <person name="Salamov A."/>
            <person name="Salih N.S."/>
            <person name="Samson R.A."/>
            <person name="Sandor E."/>
            <person name="Sanguinetti M."/>
            <person name="Schuetze T."/>
            <person name="Sepcic K."/>
            <person name="Shelest E."/>
            <person name="Sherlock G."/>
            <person name="Sophianopoulou V."/>
            <person name="Squina F.M."/>
            <person name="Sun H."/>
            <person name="Susca A."/>
            <person name="Todd R.B."/>
            <person name="Tsang A."/>
            <person name="Unkles S.E."/>
            <person name="van de Wiele N."/>
            <person name="van Rossen-Uffink D."/>
            <person name="Oliveira J.V."/>
            <person name="Vesth T.C."/>
            <person name="Visser J."/>
            <person name="Yu J.-H."/>
            <person name="Zhou M."/>
            <person name="Andersen M.R."/>
            <person name="Archer D.B."/>
            <person name="Baker S.E."/>
            <person name="Benoit I."/>
            <person name="Brakhage A.A."/>
            <person name="Braus G.H."/>
            <person name="Fischer R."/>
            <person name="Frisvad J.C."/>
            <person name="Goldman G.H."/>
            <person name="Houbraken J."/>
            <person name="Oakley B."/>
            <person name="Pocsi I."/>
            <person name="Scazzocchio C."/>
            <person name="Seiboth B."/>
            <person name="vanKuyk P.A."/>
            <person name="Wortman J."/>
            <person name="Dyer P.S."/>
            <person name="Grigoriev I.V."/>
        </authorList>
    </citation>
    <scope>NUCLEOTIDE SEQUENCE [LARGE SCALE GENOMIC DNA]</scope>
    <source>
        <strain evidence="2">DTO 134E9</strain>
    </source>
</reference>
<dbReference type="RefSeq" id="XP_040694615.1">
    <property type="nucleotide sequence ID" value="XM_040838729.1"/>
</dbReference>
<evidence type="ECO:0000313" key="2">
    <source>
        <dbReference type="Proteomes" id="UP000184383"/>
    </source>
</evidence>
<protein>
    <submittedName>
        <fullName evidence="1">Uncharacterized protein</fullName>
    </submittedName>
</protein>
<dbReference type="AlphaFoldDB" id="A0A1L9S187"/>
<dbReference type="EMBL" id="KV878209">
    <property type="protein sequence ID" value="OJJ40939.1"/>
    <property type="molecule type" value="Genomic_DNA"/>
</dbReference>
<dbReference type="VEuPathDB" id="FungiDB:ASPWEDRAFT_64268"/>
<organism evidence="1 2">
    <name type="scientific">Aspergillus wentii DTO 134E9</name>
    <dbReference type="NCBI Taxonomy" id="1073089"/>
    <lineage>
        <taxon>Eukaryota</taxon>
        <taxon>Fungi</taxon>
        <taxon>Dikarya</taxon>
        <taxon>Ascomycota</taxon>
        <taxon>Pezizomycotina</taxon>
        <taxon>Eurotiomycetes</taxon>
        <taxon>Eurotiomycetidae</taxon>
        <taxon>Eurotiales</taxon>
        <taxon>Aspergillaceae</taxon>
        <taxon>Aspergillus</taxon>
        <taxon>Aspergillus subgen. Cremei</taxon>
    </lineage>
</organism>